<accession>A0A1I2RGP4</accession>
<evidence type="ECO:0000313" key="1">
    <source>
        <dbReference type="EMBL" id="SFG39844.1"/>
    </source>
</evidence>
<name>A0A1I2RGP4_9ACTN</name>
<proteinExistence type="predicted"/>
<dbReference type="Proteomes" id="UP000181942">
    <property type="component" value="Unassembled WGS sequence"/>
</dbReference>
<protein>
    <submittedName>
        <fullName evidence="1">Uncharacterized protein</fullName>
    </submittedName>
</protein>
<reference evidence="1 2" key="1">
    <citation type="submission" date="2016-10" db="EMBL/GenBank/DDBJ databases">
        <authorList>
            <person name="de Groot N.N."/>
        </authorList>
    </citation>
    <scope>NUCLEOTIDE SEQUENCE [LARGE SCALE GENOMIC DNA]</scope>
    <source>
        <strain evidence="1 2">OK461</strain>
    </source>
</reference>
<gene>
    <name evidence="1" type="ORF">SAMN02787118_1206</name>
</gene>
<evidence type="ECO:0000313" key="2">
    <source>
        <dbReference type="Proteomes" id="UP000181942"/>
    </source>
</evidence>
<dbReference type="EMBL" id="FONR01000020">
    <property type="protein sequence ID" value="SFG39844.1"/>
    <property type="molecule type" value="Genomic_DNA"/>
</dbReference>
<sequence length="50" mass="5384">MLGLVGHGCTALTAIENIYDHGGPCSYDVVREISVMDDFLCSSYDTNAND</sequence>
<dbReference type="AlphaFoldDB" id="A0A1I2RGP4"/>
<organism evidence="1 2">
    <name type="scientific">Streptomyces mirabilis</name>
    <dbReference type="NCBI Taxonomy" id="68239"/>
    <lineage>
        <taxon>Bacteria</taxon>
        <taxon>Bacillati</taxon>
        <taxon>Actinomycetota</taxon>
        <taxon>Actinomycetes</taxon>
        <taxon>Kitasatosporales</taxon>
        <taxon>Streptomycetaceae</taxon>
        <taxon>Streptomyces</taxon>
    </lineage>
</organism>